<feature type="domain" description="N-terminal Ras-GEF" evidence="2">
    <location>
        <begin position="6"/>
        <end position="142"/>
    </location>
</feature>
<dbReference type="CDD" id="cd06224">
    <property type="entry name" value="REM"/>
    <property type="match status" value="1"/>
</dbReference>
<comment type="caution">
    <text evidence="3">The sequence shown here is derived from an EMBL/GenBank/DDBJ whole genome shotgun (WGS) entry which is preliminary data.</text>
</comment>
<dbReference type="InterPro" id="IPR023578">
    <property type="entry name" value="Ras_GEF_dom_sf"/>
</dbReference>
<dbReference type="GO" id="GO:0005085">
    <property type="term" value="F:guanyl-nucleotide exchange factor activity"/>
    <property type="evidence" value="ECO:0007669"/>
    <property type="project" value="UniProtKB-KW"/>
</dbReference>
<accession>A0A8J5D186</accession>
<dbReference type="PROSITE" id="PS50212">
    <property type="entry name" value="RASGEF_NTER"/>
    <property type="match status" value="1"/>
</dbReference>
<keyword evidence="1" id="KW-0344">Guanine-nucleotide releasing factor</keyword>
<dbReference type="EMBL" id="JACEEZ010006284">
    <property type="protein sequence ID" value="KAG0724890.1"/>
    <property type="molecule type" value="Genomic_DNA"/>
</dbReference>
<evidence type="ECO:0000313" key="3">
    <source>
        <dbReference type="EMBL" id="KAG0724890.1"/>
    </source>
</evidence>
<dbReference type="AlphaFoldDB" id="A0A8J5D186"/>
<dbReference type="OrthoDB" id="20825at2759"/>
<dbReference type="Gene3D" id="1.20.870.10">
    <property type="entry name" value="Son of sevenless (SoS) protein Chain: S domain 1"/>
    <property type="match status" value="1"/>
</dbReference>
<reference evidence="3" key="1">
    <citation type="submission" date="2020-07" db="EMBL/GenBank/DDBJ databases">
        <title>The High-quality genome of the commercially important snow crab, Chionoecetes opilio.</title>
        <authorList>
            <person name="Jeong J.-H."/>
            <person name="Ryu S."/>
        </authorList>
    </citation>
    <scope>NUCLEOTIDE SEQUENCE</scope>
    <source>
        <strain evidence="3">MADBK_172401_WGS</strain>
        <tissue evidence="3">Digestive gland</tissue>
    </source>
</reference>
<dbReference type="Proteomes" id="UP000770661">
    <property type="component" value="Unassembled WGS sequence"/>
</dbReference>
<organism evidence="3 4">
    <name type="scientific">Chionoecetes opilio</name>
    <name type="common">Atlantic snow crab</name>
    <name type="synonym">Cancer opilio</name>
    <dbReference type="NCBI Taxonomy" id="41210"/>
    <lineage>
        <taxon>Eukaryota</taxon>
        <taxon>Metazoa</taxon>
        <taxon>Ecdysozoa</taxon>
        <taxon>Arthropoda</taxon>
        <taxon>Crustacea</taxon>
        <taxon>Multicrustacea</taxon>
        <taxon>Malacostraca</taxon>
        <taxon>Eumalacostraca</taxon>
        <taxon>Eucarida</taxon>
        <taxon>Decapoda</taxon>
        <taxon>Pleocyemata</taxon>
        <taxon>Brachyura</taxon>
        <taxon>Eubrachyura</taxon>
        <taxon>Majoidea</taxon>
        <taxon>Majidae</taxon>
        <taxon>Chionoecetes</taxon>
    </lineage>
</organism>
<dbReference type="SUPFAM" id="SSF48366">
    <property type="entry name" value="Ras GEF"/>
    <property type="match status" value="1"/>
</dbReference>
<proteinExistence type="predicted"/>
<gene>
    <name evidence="3" type="primary">rasgef1ba</name>
    <name evidence="3" type="ORF">GWK47_039661</name>
</gene>
<name>A0A8J5D186_CHIOP</name>
<dbReference type="Pfam" id="PF00618">
    <property type="entry name" value="RasGEF_N"/>
    <property type="match status" value="1"/>
</dbReference>
<evidence type="ECO:0000256" key="1">
    <source>
        <dbReference type="PROSITE-ProRule" id="PRU00135"/>
    </source>
</evidence>
<sequence>MSLVYEDGVLVSGSLQALVQHAVPTAVYYPDTAYLFAFLLSSRLFVKPHELLQRVCEVGFTQQGLKDNDLSTINKDKLGRFVAHMVQLLGEWSETFPYDFRDERMMGGVRTMTHRCIALQPALRRDVTQVHVSRDLIPYTTQ</sequence>
<keyword evidence="4" id="KW-1185">Reference proteome</keyword>
<protein>
    <submittedName>
        <fullName evidence="3">Ras-GEF domain-containing family member 1B-A</fullName>
    </submittedName>
</protein>
<dbReference type="InterPro" id="IPR000651">
    <property type="entry name" value="Ras-like_Gua-exchang_fac_N"/>
</dbReference>
<evidence type="ECO:0000259" key="2">
    <source>
        <dbReference type="PROSITE" id="PS50212"/>
    </source>
</evidence>
<evidence type="ECO:0000313" key="4">
    <source>
        <dbReference type="Proteomes" id="UP000770661"/>
    </source>
</evidence>